<keyword evidence="3" id="KW-1185">Reference proteome</keyword>
<comment type="caution">
    <text evidence="2">The sequence shown here is derived from an EMBL/GenBank/DDBJ whole genome shotgun (WGS) entry which is preliminary data.</text>
</comment>
<accession>A0ABU3G555</accession>
<dbReference type="InterPro" id="IPR021329">
    <property type="entry name" value="DUF2938"/>
</dbReference>
<feature type="transmembrane region" description="Helical" evidence="1">
    <location>
        <begin position="138"/>
        <end position="160"/>
    </location>
</feature>
<dbReference type="EMBL" id="JAUOES010000030">
    <property type="protein sequence ID" value="MDT3282467.1"/>
    <property type="molecule type" value="Genomic_DNA"/>
</dbReference>
<keyword evidence="1" id="KW-0472">Membrane</keyword>
<protein>
    <submittedName>
        <fullName evidence="2">DUF2938 domain-containing protein</fullName>
    </submittedName>
</protein>
<name>A0ABU3G555_9GAMM</name>
<keyword evidence="1" id="KW-0812">Transmembrane</keyword>
<evidence type="ECO:0000313" key="2">
    <source>
        <dbReference type="EMBL" id="MDT3282467.1"/>
    </source>
</evidence>
<proteinExistence type="predicted"/>
<sequence>MAIWLQAMLVGTGATLVMDVWSWWQRNVLRIPTLDYAFVGRWFMFIYRGQLVHRPIMVTPSVRGEAFIGWLLHYLSGIIFALVHVMIFGDMWLSEPTLIPALLTGVVTLVFPFCLIQPCLGFGVAASKTPSPWKARGLSLLTHSVYGVGLFTTALSLKYLL</sequence>
<feature type="transmembrane region" description="Helical" evidence="1">
    <location>
        <begin position="29"/>
        <end position="47"/>
    </location>
</feature>
<feature type="transmembrane region" description="Helical" evidence="1">
    <location>
        <begin position="67"/>
        <end position="89"/>
    </location>
</feature>
<dbReference type="RefSeq" id="WP_311900733.1">
    <property type="nucleotide sequence ID" value="NZ_JAUOES010000030.1"/>
</dbReference>
<evidence type="ECO:0000256" key="1">
    <source>
        <dbReference type="SAM" id="Phobius"/>
    </source>
</evidence>
<reference evidence="2 3" key="1">
    <citation type="submission" date="2023-07" db="EMBL/GenBank/DDBJ databases">
        <title>Novel Shewanella species isolated from Baltic Sea sediments.</title>
        <authorList>
            <person name="Martin-Rodriguez A.J."/>
        </authorList>
    </citation>
    <scope>NUCLEOTIDE SEQUENCE [LARGE SCALE GENOMIC DNA]</scope>
    <source>
        <strain evidence="2 3">SP2S1-2</strain>
    </source>
</reference>
<organism evidence="2 3">
    <name type="scientific">Shewanella scandinavica</name>
    <dbReference type="NCBI Taxonomy" id="3063538"/>
    <lineage>
        <taxon>Bacteria</taxon>
        <taxon>Pseudomonadati</taxon>
        <taxon>Pseudomonadota</taxon>
        <taxon>Gammaproteobacteria</taxon>
        <taxon>Alteromonadales</taxon>
        <taxon>Shewanellaceae</taxon>
        <taxon>Shewanella</taxon>
    </lineage>
</organism>
<keyword evidence="1" id="KW-1133">Transmembrane helix</keyword>
<dbReference type="Proteomes" id="UP001249505">
    <property type="component" value="Unassembled WGS sequence"/>
</dbReference>
<gene>
    <name evidence="2" type="ORF">Q4Q50_19485</name>
</gene>
<feature type="transmembrane region" description="Helical" evidence="1">
    <location>
        <begin position="101"/>
        <end position="126"/>
    </location>
</feature>
<evidence type="ECO:0000313" key="3">
    <source>
        <dbReference type="Proteomes" id="UP001249505"/>
    </source>
</evidence>
<dbReference type="Pfam" id="PF11158">
    <property type="entry name" value="DUF2938"/>
    <property type="match status" value="1"/>
</dbReference>